<feature type="transmembrane region" description="Helical" evidence="1">
    <location>
        <begin position="173"/>
        <end position="194"/>
    </location>
</feature>
<dbReference type="RefSeq" id="WP_046402766.1">
    <property type="nucleotide sequence ID" value="NZ_CABJFF010000017.1"/>
</dbReference>
<name>A0A412TKS7_9BACT</name>
<protein>
    <recommendedName>
        <fullName evidence="4">MFS transporter</fullName>
    </recommendedName>
</protein>
<dbReference type="Proteomes" id="UP000284243">
    <property type="component" value="Unassembled WGS sequence"/>
</dbReference>
<feature type="transmembrane region" description="Helical" evidence="1">
    <location>
        <begin position="226"/>
        <end position="246"/>
    </location>
</feature>
<keyword evidence="1" id="KW-0472">Membrane</keyword>
<feature type="transmembrane region" description="Helical" evidence="1">
    <location>
        <begin position="142"/>
        <end position="161"/>
    </location>
</feature>
<feature type="transmembrane region" description="Helical" evidence="1">
    <location>
        <begin position="324"/>
        <end position="346"/>
    </location>
</feature>
<feature type="transmembrane region" description="Helical" evidence="1">
    <location>
        <begin position="294"/>
        <end position="312"/>
    </location>
</feature>
<evidence type="ECO:0000256" key="1">
    <source>
        <dbReference type="SAM" id="Phobius"/>
    </source>
</evidence>
<gene>
    <name evidence="2" type="ORF">DWW57_16480</name>
</gene>
<feature type="transmembrane region" description="Helical" evidence="1">
    <location>
        <begin position="12"/>
        <end position="34"/>
    </location>
</feature>
<dbReference type="AlphaFoldDB" id="A0A412TKS7"/>
<dbReference type="InterPro" id="IPR036259">
    <property type="entry name" value="MFS_trans_sf"/>
</dbReference>
<keyword evidence="1" id="KW-0812">Transmembrane</keyword>
<proteinExistence type="predicted"/>
<accession>A0A412TKS7</accession>
<dbReference type="Pfam" id="PF18943">
    <property type="entry name" value="DUF5690"/>
    <property type="match status" value="1"/>
</dbReference>
<evidence type="ECO:0000313" key="3">
    <source>
        <dbReference type="Proteomes" id="UP000284243"/>
    </source>
</evidence>
<feature type="transmembrane region" description="Helical" evidence="1">
    <location>
        <begin position="86"/>
        <end position="106"/>
    </location>
</feature>
<evidence type="ECO:0000313" key="2">
    <source>
        <dbReference type="EMBL" id="RGU54379.1"/>
    </source>
</evidence>
<dbReference type="InterPro" id="IPR043745">
    <property type="entry name" value="DUF5690"/>
</dbReference>
<feature type="transmembrane region" description="Helical" evidence="1">
    <location>
        <begin position="266"/>
        <end position="287"/>
    </location>
</feature>
<reference evidence="2 3" key="1">
    <citation type="submission" date="2018-08" db="EMBL/GenBank/DDBJ databases">
        <title>A genome reference for cultivated species of the human gut microbiota.</title>
        <authorList>
            <person name="Zou Y."/>
            <person name="Xue W."/>
            <person name="Luo G."/>
        </authorList>
    </citation>
    <scope>NUCLEOTIDE SEQUENCE [LARGE SCALE GENOMIC DNA]</scope>
    <source>
        <strain evidence="2 3">AF16-14</strain>
    </source>
</reference>
<organism evidence="2 3">
    <name type="scientific">Odoribacter splanchnicus</name>
    <dbReference type="NCBI Taxonomy" id="28118"/>
    <lineage>
        <taxon>Bacteria</taxon>
        <taxon>Pseudomonadati</taxon>
        <taxon>Bacteroidota</taxon>
        <taxon>Bacteroidia</taxon>
        <taxon>Bacteroidales</taxon>
        <taxon>Odoribacteraceae</taxon>
        <taxon>Odoribacter</taxon>
    </lineage>
</organism>
<keyword evidence="1" id="KW-1133">Transmembrane helix</keyword>
<sequence>MNFSFIRDRRSFSDFIFILWAGGAALLSYSLVYALRKPFTAATFDGLSIWGMDYKVVVTITQILGYLLAKFIGIKLISELKGQHRLKFILGAIVLAELALVGFAILPSPGNIFAMFFNGLALGCMWGVIFSFIEGRRVTDMLASLLGISMVISSGAAKSLGLFVMDHWQVSEFWMPALIGGCALPCLALLGYVLQSLPKPSEEDRALKAERMTLDGRQRWALFKNYMPFLSIILVANFLLVALRDIKEDFLVKIFDVAGSGYSSWIFAQLDSIVTLIILIIFGLMVFVRNNMRVLLILLSLVILGMLTMSFISLRYEALQLSPVVWLFIQSLCLYLAYLCFQTIFFDRFIACFRIRGNVGFFIVLIDFIGYLGTVIVLAIKEFLNPDINWLSFYNQLAGYVGLGCSVLFVGAWVYLYRRAKRRASEKVMPLETAHAY</sequence>
<feature type="transmembrane region" description="Helical" evidence="1">
    <location>
        <begin position="358"/>
        <end position="380"/>
    </location>
</feature>
<dbReference type="SUPFAM" id="SSF103473">
    <property type="entry name" value="MFS general substrate transporter"/>
    <property type="match status" value="1"/>
</dbReference>
<dbReference type="EMBL" id="QRYC01000032">
    <property type="protein sequence ID" value="RGU54379.1"/>
    <property type="molecule type" value="Genomic_DNA"/>
</dbReference>
<evidence type="ECO:0008006" key="4">
    <source>
        <dbReference type="Google" id="ProtNLM"/>
    </source>
</evidence>
<comment type="caution">
    <text evidence="2">The sequence shown here is derived from an EMBL/GenBank/DDBJ whole genome shotgun (WGS) entry which is preliminary data.</text>
</comment>
<feature type="transmembrane region" description="Helical" evidence="1">
    <location>
        <begin position="54"/>
        <end position="74"/>
    </location>
</feature>
<feature type="transmembrane region" description="Helical" evidence="1">
    <location>
        <begin position="112"/>
        <end position="133"/>
    </location>
</feature>
<feature type="transmembrane region" description="Helical" evidence="1">
    <location>
        <begin position="400"/>
        <end position="417"/>
    </location>
</feature>